<feature type="domain" description="N-acetyltransferase" evidence="1">
    <location>
        <begin position="8"/>
        <end position="182"/>
    </location>
</feature>
<protein>
    <submittedName>
        <fullName evidence="2">GNAT family N-acetyltransferase</fullName>
    </submittedName>
</protein>
<gene>
    <name evidence="2" type="ORF">JWG45_11690</name>
</gene>
<organism evidence="2 3">
    <name type="scientific">Leptospira ainlahdjerensis</name>
    <dbReference type="NCBI Taxonomy" id="2810033"/>
    <lineage>
        <taxon>Bacteria</taxon>
        <taxon>Pseudomonadati</taxon>
        <taxon>Spirochaetota</taxon>
        <taxon>Spirochaetia</taxon>
        <taxon>Leptospirales</taxon>
        <taxon>Leptospiraceae</taxon>
        <taxon>Leptospira</taxon>
    </lineage>
</organism>
<dbReference type="EMBL" id="JAFFPU010000041">
    <property type="protein sequence ID" value="MBM9577812.1"/>
    <property type="molecule type" value="Genomic_DNA"/>
</dbReference>
<dbReference type="RefSeq" id="WP_205279881.1">
    <property type="nucleotide sequence ID" value="NZ_JAFFPU010000041.1"/>
</dbReference>
<evidence type="ECO:0000313" key="3">
    <source>
        <dbReference type="Proteomes" id="UP000724686"/>
    </source>
</evidence>
<dbReference type="Pfam" id="PF13302">
    <property type="entry name" value="Acetyltransf_3"/>
    <property type="match status" value="1"/>
</dbReference>
<dbReference type="InterPro" id="IPR016181">
    <property type="entry name" value="Acyl_CoA_acyltransferase"/>
</dbReference>
<dbReference type="PROSITE" id="PS51186">
    <property type="entry name" value="GNAT"/>
    <property type="match status" value="1"/>
</dbReference>
<comment type="caution">
    <text evidence="2">The sequence shown here is derived from an EMBL/GenBank/DDBJ whole genome shotgun (WGS) entry which is preliminary data.</text>
</comment>
<reference evidence="2 3" key="1">
    <citation type="submission" date="2021-02" db="EMBL/GenBank/DDBJ databases">
        <title>Leptospira ainlahdjerensis sp. nov., Leptospira ainazelensis sp. nov., Leptospira abararensis sp. nov. and Leptospira chreensis sp. nov., four new species isolated from water sources in Algeria.</title>
        <authorList>
            <person name="Amara Korba A."/>
            <person name="Kainiu M."/>
            <person name="Vincent A.T."/>
            <person name="Mariet J.-F."/>
            <person name="Veyrier F.J."/>
            <person name="Goarant C."/>
            <person name="Picardeau M."/>
        </authorList>
    </citation>
    <scope>NUCLEOTIDE SEQUENCE [LARGE SCALE GENOMIC DNA]</scope>
    <source>
        <strain evidence="2 3">201903070</strain>
    </source>
</reference>
<sequence>MQIEKYRITLEASTLEDRRRFYNWLVHPELVKFMMGPPIFPEIKIPSWEEFQEDYEDYFFTGTRPDLGRCYRILKDGAAIGQINYAIEMENSKIAELDIWLSDPKECGHGFGTRAVRILSRILFEEFSLDELVIRPSERNPRAVRVYEKAGFRKAEIDIESANRLYGKGDYYDDVVLILKKDTFYF</sequence>
<proteinExistence type="predicted"/>
<evidence type="ECO:0000313" key="2">
    <source>
        <dbReference type="EMBL" id="MBM9577812.1"/>
    </source>
</evidence>
<keyword evidence="3" id="KW-1185">Reference proteome</keyword>
<name>A0ABS2UBR5_9LEPT</name>
<dbReference type="Proteomes" id="UP000724686">
    <property type="component" value="Unassembled WGS sequence"/>
</dbReference>
<dbReference type="InterPro" id="IPR000182">
    <property type="entry name" value="GNAT_dom"/>
</dbReference>
<accession>A0ABS2UBR5</accession>
<evidence type="ECO:0000259" key="1">
    <source>
        <dbReference type="PROSITE" id="PS51186"/>
    </source>
</evidence>
<dbReference type="PANTHER" id="PTHR43415">
    <property type="entry name" value="SPERMIDINE N(1)-ACETYLTRANSFERASE"/>
    <property type="match status" value="1"/>
</dbReference>
<dbReference type="SUPFAM" id="SSF55729">
    <property type="entry name" value="Acyl-CoA N-acyltransferases (Nat)"/>
    <property type="match status" value="1"/>
</dbReference>
<dbReference type="PANTHER" id="PTHR43415:SF3">
    <property type="entry name" value="GNAT-FAMILY ACETYLTRANSFERASE"/>
    <property type="match status" value="1"/>
</dbReference>
<dbReference type="Gene3D" id="3.40.630.30">
    <property type="match status" value="1"/>
</dbReference>